<evidence type="ECO:0000259" key="6">
    <source>
        <dbReference type="Pfam" id="PF02826"/>
    </source>
</evidence>
<dbReference type="PANTHER" id="PTHR42789">
    <property type="entry name" value="D-ISOMER SPECIFIC 2-HYDROXYACID DEHYDROGENASE FAMILY PROTEIN (AFU_ORTHOLOGUE AFUA_6G10090)"/>
    <property type="match status" value="1"/>
</dbReference>
<keyword evidence="2 4" id="KW-0560">Oxidoreductase</keyword>
<evidence type="ECO:0000313" key="8">
    <source>
        <dbReference type="Proteomes" id="UP000321301"/>
    </source>
</evidence>
<evidence type="ECO:0000256" key="2">
    <source>
        <dbReference type="ARBA" id="ARBA00023002"/>
    </source>
</evidence>
<dbReference type="InterPro" id="IPR006140">
    <property type="entry name" value="D-isomer_DH_NAD-bd"/>
</dbReference>
<dbReference type="SUPFAM" id="SSF52283">
    <property type="entry name" value="Formate/glycerate dehydrogenase catalytic domain-like"/>
    <property type="match status" value="1"/>
</dbReference>
<dbReference type="InterPro" id="IPR050857">
    <property type="entry name" value="D-2-hydroxyacid_DH"/>
</dbReference>
<name>A0A512CGQ8_9BACT</name>
<keyword evidence="8" id="KW-1185">Reference proteome</keyword>
<dbReference type="Pfam" id="PF00389">
    <property type="entry name" value="2-Hacid_dh"/>
    <property type="match status" value="1"/>
</dbReference>
<gene>
    <name evidence="7" type="ORF">CQA01_39470</name>
</gene>
<evidence type="ECO:0000256" key="3">
    <source>
        <dbReference type="ARBA" id="ARBA00023027"/>
    </source>
</evidence>
<proteinExistence type="inferred from homology"/>
<dbReference type="PANTHER" id="PTHR42789:SF1">
    <property type="entry name" value="D-ISOMER SPECIFIC 2-HYDROXYACID DEHYDROGENASE FAMILY PROTEIN (AFU_ORTHOLOGUE AFUA_6G10090)"/>
    <property type="match status" value="1"/>
</dbReference>
<dbReference type="EMBL" id="BJYV01000022">
    <property type="protein sequence ID" value="GEO23413.1"/>
    <property type="molecule type" value="Genomic_DNA"/>
</dbReference>
<dbReference type="Gene3D" id="3.40.50.720">
    <property type="entry name" value="NAD(P)-binding Rossmann-like Domain"/>
    <property type="match status" value="2"/>
</dbReference>
<comment type="similarity">
    <text evidence="1 4">Belongs to the D-isomer specific 2-hydroxyacid dehydrogenase family.</text>
</comment>
<sequence>MKILIIDEMHESIVPLLEEKGYEAHYRPDIDREGILQILSDYGGLVIRSKTPIDRALLVKGISLKFVARAGAGLDNIDLEYLEQNDIALYAAPEGNRDAVGEHAVGMLLALFNHYVQSDSQVRRGIWDREGNRGEELCGKTVGVFGFGNMGAAFAKRLQGFGVKVLAYDKYKKGFGNEFVEECSFETIQEKADVLSIHVPLTEETKGFFTTEIINGFNKPFYLINTARGEVISFETLNEGLQNGKLKGAALDVLEKEKLQKLTVAEKKSFEQLTGFKQVLFSPHVAGWTKESYYKINEVLVAKIAGQWHG</sequence>
<feature type="domain" description="D-isomer specific 2-hydroxyacid dehydrogenase catalytic" evidence="5">
    <location>
        <begin position="3"/>
        <end position="304"/>
    </location>
</feature>
<protein>
    <submittedName>
        <fullName evidence="7">2-hydroxyacid dehydrogenase</fullName>
    </submittedName>
</protein>
<dbReference type="GO" id="GO:0016616">
    <property type="term" value="F:oxidoreductase activity, acting on the CH-OH group of donors, NAD or NADP as acceptor"/>
    <property type="evidence" value="ECO:0007669"/>
    <property type="project" value="InterPro"/>
</dbReference>
<dbReference type="InterPro" id="IPR006139">
    <property type="entry name" value="D-isomer_2_OHA_DH_cat_dom"/>
</dbReference>
<dbReference type="RefSeq" id="WP_040413819.1">
    <property type="nucleotide sequence ID" value="NZ_BJYV01000022.1"/>
</dbReference>
<feature type="domain" description="D-isomer specific 2-hydroxyacid dehydrogenase NAD-binding" evidence="6">
    <location>
        <begin position="105"/>
        <end position="286"/>
    </location>
</feature>
<evidence type="ECO:0000313" key="7">
    <source>
        <dbReference type="EMBL" id="GEO23413.1"/>
    </source>
</evidence>
<dbReference type="GO" id="GO:0051287">
    <property type="term" value="F:NAD binding"/>
    <property type="evidence" value="ECO:0007669"/>
    <property type="project" value="InterPro"/>
</dbReference>
<evidence type="ECO:0000256" key="1">
    <source>
        <dbReference type="ARBA" id="ARBA00005854"/>
    </source>
</evidence>
<evidence type="ECO:0000256" key="4">
    <source>
        <dbReference type="RuleBase" id="RU003719"/>
    </source>
</evidence>
<keyword evidence="3" id="KW-0520">NAD</keyword>
<dbReference type="Pfam" id="PF02826">
    <property type="entry name" value="2-Hacid_dh_C"/>
    <property type="match status" value="1"/>
</dbReference>
<evidence type="ECO:0000259" key="5">
    <source>
        <dbReference type="Pfam" id="PF00389"/>
    </source>
</evidence>
<organism evidence="7 8">
    <name type="scientific">Cyclobacterium qasimii</name>
    <dbReference type="NCBI Taxonomy" id="1350429"/>
    <lineage>
        <taxon>Bacteria</taxon>
        <taxon>Pseudomonadati</taxon>
        <taxon>Bacteroidota</taxon>
        <taxon>Cytophagia</taxon>
        <taxon>Cytophagales</taxon>
        <taxon>Cyclobacteriaceae</taxon>
        <taxon>Cyclobacterium</taxon>
    </lineage>
</organism>
<dbReference type="Proteomes" id="UP000321301">
    <property type="component" value="Unassembled WGS sequence"/>
</dbReference>
<dbReference type="InterPro" id="IPR036291">
    <property type="entry name" value="NAD(P)-bd_dom_sf"/>
</dbReference>
<comment type="caution">
    <text evidence="7">The sequence shown here is derived from an EMBL/GenBank/DDBJ whole genome shotgun (WGS) entry which is preliminary data.</text>
</comment>
<reference evidence="7 8" key="1">
    <citation type="submission" date="2019-07" db="EMBL/GenBank/DDBJ databases">
        <title>Whole genome shotgun sequence of Cyclobacterium qasimii NBRC 106168.</title>
        <authorList>
            <person name="Hosoyama A."/>
            <person name="Uohara A."/>
            <person name="Ohji S."/>
            <person name="Ichikawa N."/>
        </authorList>
    </citation>
    <scope>NUCLEOTIDE SEQUENCE [LARGE SCALE GENOMIC DNA]</scope>
    <source>
        <strain evidence="7 8">NBRC 106168</strain>
    </source>
</reference>
<dbReference type="AlphaFoldDB" id="A0A512CGQ8"/>
<dbReference type="SUPFAM" id="SSF51735">
    <property type="entry name" value="NAD(P)-binding Rossmann-fold domains"/>
    <property type="match status" value="1"/>
</dbReference>
<accession>A0A512CGQ8</accession>